<evidence type="ECO:0000256" key="12">
    <source>
        <dbReference type="ARBA" id="ARBA00023180"/>
    </source>
</evidence>
<dbReference type="EC" id="3.2.1.39" evidence="5"/>
<dbReference type="Proteomes" id="UP000053237">
    <property type="component" value="Unassembled WGS sequence"/>
</dbReference>
<dbReference type="Gene3D" id="3.20.20.80">
    <property type="entry name" value="Glycosidases"/>
    <property type="match status" value="1"/>
</dbReference>
<dbReference type="OrthoDB" id="77201at2759"/>
<evidence type="ECO:0000256" key="3">
    <source>
        <dbReference type="ARBA" id="ARBA00004236"/>
    </source>
</evidence>
<evidence type="ECO:0000256" key="9">
    <source>
        <dbReference type="ARBA" id="ARBA00022729"/>
    </source>
</evidence>
<keyword evidence="12" id="KW-0325">Glycoprotein</keyword>
<evidence type="ECO:0000256" key="7">
    <source>
        <dbReference type="ARBA" id="ARBA00022512"/>
    </source>
</evidence>
<keyword evidence="11" id="KW-0472">Membrane</keyword>
<evidence type="ECO:0000256" key="17">
    <source>
        <dbReference type="ARBA" id="ARBA00042373"/>
    </source>
</evidence>
<keyword evidence="6" id="KW-1003">Cell membrane</keyword>
<evidence type="ECO:0000313" key="21">
    <source>
        <dbReference type="Proteomes" id="UP000053237"/>
    </source>
</evidence>
<dbReference type="GO" id="GO:0042973">
    <property type="term" value="F:glucan endo-1,3-beta-D-glucosidase activity"/>
    <property type="evidence" value="ECO:0007669"/>
    <property type="project" value="UniProtKB-EC"/>
</dbReference>
<protein>
    <recommendedName>
        <fullName evidence="5">glucan endo-1,3-beta-D-glucosidase</fullName>
        <ecNumber evidence="5">3.2.1.39</ecNumber>
    </recommendedName>
    <alternativeName>
        <fullName evidence="18">Endo-1,3-beta-glucanase btgC</fullName>
    </alternativeName>
    <alternativeName>
        <fullName evidence="17">Laminarinase btgC</fullName>
    </alternativeName>
</protein>
<dbReference type="GO" id="GO:0000272">
    <property type="term" value="P:polysaccharide catabolic process"/>
    <property type="evidence" value="ECO:0007669"/>
    <property type="project" value="UniProtKB-KW"/>
</dbReference>
<dbReference type="InterPro" id="IPR000490">
    <property type="entry name" value="Glyco_hydro_17"/>
</dbReference>
<evidence type="ECO:0000256" key="14">
    <source>
        <dbReference type="ARBA" id="ARBA00023316"/>
    </source>
</evidence>
<keyword evidence="21" id="KW-1185">Reference proteome</keyword>
<dbReference type="InterPro" id="IPR050732">
    <property type="entry name" value="Beta-glucan_modifiers"/>
</dbReference>
<keyword evidence="15" id="KW-0624">Polysaccharide degradation</keyword>
<evidence type="ECO:0000256" key="1">
    <source>
        <dbReference type="ARBA" id="ARBA00000382"/>
    </source>
</evidence>
<accession>A0A024G1R4</accession>
<dbReference type="InterPro" id="IPR017853">
    <property type="entry name" value="GH"/>
</dbReference>
<sequence length="320" mass="36374">MHNPQYPLSGQNSADGLDIAMNEDFNVMKKYFGHVRTYYSQYYQFPIAPIAAAHGIRLFLGVYVTDEAWYKDQVEAAVQAVIMYPGTVACILIGNENLAPYGPYSPFDIGSRIRALRSELETRAPGVKVQIGTVQRAAEWLDQNIRTDMLALAELCDIIGVNIYTFFDRNNKSPDSIEQLESVWAKMIEFYPSMKVRLTEIGWPTAGAPSAVAPNNIPSLDNSVTFYNAFLKWKPPQFGNEAFWFMFFDRRSDDNSMKVDLEKSFGFFKENRDKKRENYPVLRTGADINVVKANVCVRPPDISYLFGSEPTCRVVKRYLG</sequence>
<evidence type="ECO:0000256" key="15">
    <source>
        <dbReference type="ARBA" id="ARBA00023326"/>
    </source>
</evidence>
<organism evidence="20 21">
    <name type="scientific">Albugo candida</name>
    <dbReference type="NCBI Taxonomy" id="65357"/>
    <lineage>
        <taxon>Eukaryota</taxon>
        <taxon>Sar</taxon>
        <taxon>Stramenopiles</taxon>
        <taxon>Oomycota</taxon>
        <taxon>Peronosporomycetes</taxon>
        <taxon>Albuginales</taxon>
        <taxon>Albuginaceae</taxon>
        <taxon>Albugo</taxon>
    </lineage>
</organism>
<evidence type="ECO:0000256" key="19">
    <source>
        <dbReference type="RuleBase" id="RU004335"/>
    </source>
</evidence>
<gene>
    <name evidence="20" type="ORF">BN9_014990</name>
</gene>
<keyword evidence="8" id="KW-0964">Secreted</keyword>
<dbReference type="PANTHER" id="PTHR16631:SF17">
    <property type="entry name" value="GLUCAN ENDO-1,3-BETA-GLUCOSIDASE BTGC"/>
    <property type="match status" value="1"/>
</dbReference>
<evidence type="ECO:0000313" key="20">
    <source>
        <dbReference type="EMBL" id="CCI40715.1"/>
    </source>
</evidence>
<dbReference type="Pfam" id="PF00332">
    <property type="entry name" value="Glyco_hydro_17"/>
    <property type="match status" value="1"/>
</dbReference>
<keyword evidence="14" id="KW-0961">Cell wall biogenesis/degradation</keyword>
<evidence type="ECO:0000256" key="13">
    <source>
        <dbReference type="ARBA" id="ARBA00023277"/>
    </source>
</evidence>
<evidence type="ECO:0000256" key="16">
    <source>
        <dbReference type="ARBA" id="ARBA00037649"/>
    </source>
</evidence>
<name>A0A024G1R4_9STRA</name>
<evidence type="ECO:0000256" key="4">
    <source>
        <dbReference type="ARBA" id="ARBA00008773"/>
    </source>
</evidence>
<evidence type="ECO:0000256" key="6">
    <source>
        <dbReference type="ARBA" id="ARBA00022475"/>
    </source>
</evidence>
<keyword evidence="9" id="KW-0732">Signal</keyword>
<dbReference type="EMBL" id="CAIX01000011">
    <property type="protein sequence ID" value="CCI40715.1"/>
    <property type="molecule type" value="Genomic_DNA"/>
</dbReference>
<comment type="caution">
    <text evidence="20">The sequence shown here is derived from an EMBL/GenBank/DDBJ whole genome shotgun (WGS) entry which is preliminary data.</text>
</comment>
<comment type="subcellular location">
    <subcellularLocation>
        <location evidence="3">Cell membrane</location>
    </subcellularLocation>
    <subcellularLocation>
        <location evidence="2">Secreted</location>
        <location evidence="2">Cell wall</location>
    </subcellularLocation>
</comment>
<evidence type="ECO:0000256" key="11">
    <source>
        <dbReference type="ARBA" id="ARBA00023136"/>
    </source>
</evidence>
<evidence type="ECO:0000256" key="10">
    <source>
        <dbReference type="ARBA" id="ARBA00022801"/>
    </source>
</evidence>
<comment type="function">
    <text evidence="16">Glucanases play a role in cell expansion during growth, in cell-cell fusion during mating, and in spore release during sporulation. This enzyme may be involved in beta-glucan degradation. Active on laminarin and lichenan.</text>
</comment>
<dbReference type="GO" id="GO:0005886">
    <property type="term" value="C:plasma membrane"/>
    <property type="evidence" value="ECO:0007669"/>
    <property type="project" value="UniProtKB-SubCell"/>
</dbReference>
<dbReference type="PANTHER" id="PTHR16631">
    <property type="entry name" value="GLUCAN 1,3-BETA-GLUCOSIDASE"/>
    <property type="match status" value="1"/>
</dbReference>
<comment type="similarity">
    <text evidence="4 19">Belongs to the glycosyl hydrolase 17 family.</text>
</comment>
<keyword evidence="10" id="KW-0378">Hydrolase</keyword>
<evidence type="ECO:0000256" key="2">
    <source>
        <dbReference type="ARBA" id="ARBA00004191"/>
    </source>
</evidence>
<evidence type="ECO:0000256" key="8">
    <source>
        <dbReference type="ARBA" id="ARBA00022525"/>
    </source>
</evidence>
<dbReference type="InParanoid" id="A0A024G1R4"/>
<proteinExistence type="inferred from homology"/>
<dbReference type="AlphaFoldDB" id="A0A024G1R4"/>
<keyword evidence="7" id="KW-0134">Cell wall</keyword>
<keyword evidence="13" id="KW-0119">Carbohydrate metabolism</keyword>
<dbReference type="GO" id="GO:0071555">
    <property type="term" value="P:cell wall organization"/>
    <property type="evidence" value="ECO:0007669"/>
    <property type="project" value="UniProtKB-KW"/>
</dbReference>
<evidence type="ECO:0000256" key="18">
    <source>
        <dbReference type="ARBA" id="ARBA00043078"/>
    </source>
</evidence>
<evidence type="ECO:0000256" key="5">
    <source>
        <dbReference type="ARBA" id="ARBA00012780"/>
    </source>
</evidence>
<dbReference type="SUPFAM" id="SSF51445">
    <property type="entry name" value="(Trans)glycosidases"/>
    <property type="match status" value="1"/>
</dbReference>
<comment type="catalytic activity">
    <reaction evidence="1">
        <text>Hydrolysis of (1-&gt;3)-beta-D-glucosidic linkages in (1-&gt;3)-beta-D-glucans.</text>
        <dbReference type="EC" id="3.2.1.39"/>
    </reaction>
</comment>
<dbReference type="STRING" id="65357.A0A024G1R4"/>
<reference evidence="20 21" key="1">
    <citation type="submission" date="2012-05" db="EMBL/GenBank/DDBJ databases">
        <title>Recombination and specialization in a pathogen metapopulation.</title>
        <authorList>
            <person name="Gardiner A."/>
            <person name="Kemen E."/>
            <person name="Schultz-Larsen T."/>
            <person name="MacLean D."/>
            <person name="Van Oosterhout C."/>
            <person name="Jones J.D.G."/>
        </authorList>
    </citation>
    <scope>NUCLEOTIDE SEQUENCE [LARGE SCALE GENOMIC DNA]</scope>
    <source>
        <strain evidence="20 21">Ac Nc2</strain>
    </source>
</reference>